<gene>
    <name evidence="1" type="ORF">SE17_12720</name>
</gene>
<protein>
    <submittedName>
        <fullName evidence="1">Uncharacterized protein</fullName>
    </submittedName>
</protein>
<name>A0A0P9FIG5_9CHLR</name>
<sequence length="71" mass="8282">MNEIELPDYNGLTVDEVRQQLRIESPDDDLEVLNFDTASSWRLRLAWKLFGLAVSFLMLALRTANWQERNG</sequence>
<keyword evidence="2" id="KW-1185">Reference proteome</keyword>
<evidence type="ECO:0000313" key="1">
    <source>
        <dbReference type="EMBL" id="KPV52899.1"/>
    </source>
</evidence>
<dbReference type="Proteomes" id="UP000050509">
    <property type="component" value="Unassembled WGS sequence"/>
</dbReference>
<reference evidence="1 2" key="1">
    <citation type="submission" date="2015-09" db="EMBL/GenBank/DDBJ databases">
        <title>Draft genome sequence of Kouleothrix aurantiaca JCM 19913.</title>
        <authorList>
            <person name="Hemp J."/>
        </authorList>
    </citation>
    <scope>NUCLEOTIDE SEQUENCE [LARGE SCALE GENOMIC DNA]</scope>
    <source>
        <strain evidence="1 2">COM-B</strain>
    </source>
</reference>
<dbReference type="EMBL" id="LJCR01000396">
    <property type="protein sequence ID" value="KPV52899.1"/>
    <property type="molecule type" value="Genomic_DNA"/>
</dbReference>
<dbReference type="AlphaFoldDB" id="A0A0P9FIG5"/>
<comment type="caution">
    <text evidence="1">The sequence shown here is derived from an EMBL/GenBank/DDBJ whole genome shotgun (WGS) entry which is preliminary data.</text>
</comment>
<organism evidence="1 2">
    <name type="scientific">Kouleothrix aurantiaca</name>
    <dbReference type="NCBI Taxonomy" id="186479"/>
    <lineage>
        <taxon>Bacteria</taxon>
        <taxon>Bacillati</taxon>
        <taxon>Chloroflexota</taxon>
        <taxon>Chloroflexia</taxon>
        <taxon>Chloroflexales</taxon>
        <taxon>Roseiflexineae</taxon>
        <taxon>Roseiflexaceae</taxon>
        <taxon>Kouleothrix</taxon>
    </lineage>
</organism>
<evidence type="ECO:0000313" key="2">
    <source>
        <dbReference type="Proteomes" id="UP000050509"/>
    </source>
</evidence>
<proteinExistence type="predicted"/>
<accession>A0A0P9FIG5</accession>